<dbReference type="Proteomes" id="UP000789508">
    <property type="component" value="Unassembled WGS sequence"/>
</dbReference>
<comment type="caution">
    <text evidence="1">The sequence shown here is derived from an EMBL/GenBank/DDBJ whole genome shotgun (WGS) entry which is preliminary data.</text>
</comment>
<evidence type="ECO:0000313" key="1">
    <source>
        <dbReference type="EMBL" id="CAG8747876.1"/>
    </source>
</evidence>
<dbReference type="EMBL" id="CAJVPS010038887">
    <property type="protein sequence ID" value="CAG8747876.1"/>
    <property type="molecule type" value="Genomic_DNA"/>
</dbReference>
<feature type="non-terminal residue" evidence="1">
    <location>
        <position position="55"/>
    </location>
</feature>
<sequence>YTESFGSTFFSIESNSPKFVHIPMIDLTSNVTFVTINNELEDQKLERLLETQHKK</sequence>
<evidence type="ECO:0000313" key="2">
    <source>
        <dbReference type="Proteomes" id="UP000789508"/>
    </source>
</evidence>
<name>A0A9N9NL35_9GLOM</name>
<feature type="non-terminal residue" evidence="1">
    <location>
        <position position="1"/>
    </location>
</feature>
<dbReference type="AlphaFoldDB" id="A0A9N9NL35"/>
<protein>
    <submittedName>
        <fullName evidence="1">6916_t:CDS:1</fullName>
    </submittedName>
</protein>
<organism evidence="1 2">
    <name type="scientific">Ambispora leptoticha</name>
    <dbReference type="NCBI Taxonomy" id="144679"/>
    <lineage>
        <taxon>Eukaryota</taxon>
        <taxon>Fungi</taxon>
        <taxon>Fungi incertae sedis</taxon>
        <taxon>Mucoromycota</taxon>
        <taxon>Glomeromycotina</taxon>
        <taxon>Glomeromycetes</taxon>
        <taxon>Archaeosporales</taxon>
        <taxon>Ambisporaceae</taxon>
        <taxon>Ambispora</taxon>
    </lineage>
</organism>
<gene>
    <name evidence="1" type="ORF">ALEPTO_LOCUS13191</name>
</gene>
<accession>A0A9N9NL35</accession>
<keyword evidence="2" id="KW-1185">Reference proteome</keyword>
<reference evidence="1" key="1">
    <citation type="submission" date="2021-06" db="EMBL/GenBank/DDBJ databases">
        <authorList>
            <person name="Kallberg Y."/>
            <person name="Tangrot J."/>
            <person name="Rosling A."/>
        </authorList>
    </citation>
    <scope>NUCLEOTIDE SEQUENCE</scope>
    <source>
        <strain evidence="1">FL130A</strain>
    </source>
</reference>
<dbReference type="OrthoDB" id="2150604at2759"/>
<proteinExistence type="predicted"/>